<comment type="caution">
    <text evidence="1">The sequence shown here is derived from an EMBL/GenBank/DDBJ whole genome shotgun (WGS) entry which is preliminary data.</text>
</comment>
<organism evidence="1 2">
    <name type="scientific">Naganishia cerealis</name>
    <dbReference type="NCBI Taxonomy" id="610337"/>
    <lineage>
        <taxon>Eukaryota</taxon>
        <taxon>Fungi</taxon>
        <taxon>Dikarya</taxon>
        <taxon>Basidiomycota</taxon>
        <taxon>Agaricomycotina</taxon>
        <taxon>Tremellomycetes</taxon>
        <taxon>Filobasidiales</taxon>
        <taxon>Filobasidiaceae</taxon>
        <taxon>Naganishia</taxon>
    </lineage>
</organism>
<reference evidence="1" key="1">
    <citation type="submission" date="2023-04" db="EMBL/GenBank/DDBJ databases">
        <title>Draft Genome sequencing of Naganishia species isolated from polar environments using Oxford Nanopore Technology.</title>
        <authorList>
            <person name="Leo P."/>
            <person name="Venkateswaran K."/>
        </authorList>
    </citation>
    <scope>NUCLEOTIDE SEQUENCE</scope>
    <source>
        <strain evidence="1">MNA-CCFEE 5261</strain>
    </source>
</reference>
<dbReference type="EMBL" id="JASBWR010000137">
    <property type="protein sequence ID" value="KAJ9092237.1"/>
    <property type="molecule type" value="Genomic_DNA"/>
</dbReference>
<evidence type="ECO:0000313" key="1">
    <source>
        <dbReference type="EMBL" id="KAJ9092237.1"/>
    </source>
</evidence>
<dbReference type="Proteomes" id="UP001241377">
    <property type="component" value="Unassembled WGS sequence"/>
</dbReference>
<gene>
    <name evidence="1" type="ORF">QFC19_008774</name>
</gene>
<accession>A0ACC2V0U6</accession>
<proteinExistence type="predicted"/>
<protein>
    <submittedName>
        <fullName evidence="1">Uncharacterized protein</fullName>
    </submittedName>
</protein>
<sequence length="546" mass="58401">MIPILQHFNSVHQQGGMFYSDNTNQGPVEEVSRHGTATSGSGSDGAQDIIPGGDFDGPDLQQGNRQKNATSWREFVDPSDIMTLPQTPLQRSAFDSQGLQDSIGKGPYRNVSFSTPNHYSRAGGSDTAMVSIGERTKRMSMLSTPSTCLSTSSPTSTSMMQPSAFRLAGLPMTPDPSSSFSAGDQVANDETQPRPIHFTSLQPVMQFTPGPPMHMHIEHPGSAIPFADSFGGQSNAQFIPQASRAPLHQALMGLPLSTSTRSDLTATTCGFPSTPADPIRANLENSNSFPCSVKTESGDTITVFQNDTSQQQQQHEQQHSSGKQQTDLTGSPGRGGNSFDTRRYYHPYRLTQTEPISRIATMPVTSNYLPATPSVFTFTHPLPAMAHANSSPTPAQGGSVLEGTAQPTNMKSRHHHSGSLQSPIKSSTAVLGGNGSTALAPYMHSMSLPNQGKTGRHPVSPGGESLKSDVESEIDDDWAGTTAGSRAPLPLQIFGSQGQGSSNSPRLPKKHIWYVAASVFVSTRCSLVNRFLLAVFVEKLLIGRHP</sequence>
<evidence type="ECO:0000313" key="2">
    <source>
        <dbReference type="Proteomes" id="UP001241377"/>
    </source>
</evidence>
<name>A0ACC2V0U6_9TREE</name>
<keyword evidence="2" id="KW-1185">Reference proteome</keyword>